<keyword evidence="3" id="KW-1185">Reference proteome</keyword>
<evidence type="ECO:0000313" key="3">
    <source>
        <dbReference type="Proteomes" id="UP000299102"/>
    </source>
</evidence>
<dbReference type="AlphaFoldDB" id="A0A4C1ZJB6"/>
<feature type="compositionally biased region" description="Gly residues" evidence="1">
    <location>
        <begin position="75"/>
        <end position="86"/>
    </location>
</feature>
<protein>
    <submittedName>
        <fullName evidence="2">Uncharacterized protein</fullName>
    </submittedName>
</protein>
<feature type="compositionally biased region" description="Basic and acidic residues" evidence="1">
    <location>
        <begin position="1"/>
        <end position="10"/>
    </location>
</feature>
<proteinExistence type="predicted"/>
<dbReference type="Proteomes" id="UP000299102">
    <property type="component" value="Unassembled WGS sequence"/>
</dbReference>
<sequence>MSDSSNERGRRNSRCKGAYRDTSARRARGPRMWRGARRPRSTAPWDRLRCDRIARWPSPRSRGKRRHGRVSCSGRGLGRGGDGGEANTGERLGDAIDMPAASRIYLPYAALSILLSDPDSVPNSLPLLSLHSARTSHYVPIVRFYSETTQILIPEY</sequence>
<evidence type="ECO:0000256" key="1">
    <source>
        <dbReference type="SAM" id="MobiDB-lite"/>
    </source>
</evidence>
<feature type="region of interest" description="Disordered" evidence="1">
    <location>
        <begin position="1"/>
        <end position="42"/>
    </location>
</feature>
<reference evidence="2 3" key="1">
    <citation type="journal article" date="2019" name="Commun. Biol.">
        <title>The bagworm genome reveals a unique fibroin gene that provides high tensile strength.</title>
        <authorList>
            <person name="Kono N."/>
            <person name="Nakamura H."/>
            <person name="Ohtoshi R."/>
            <person name="Tomita M."/>
            <person name="Numata K."/>
            <person name="Arakawa K."/>
        </authorList>
    </citation>
    <scope>NUCLEOTIDE SEQUENCE [LARGE SCALE GENOMIC DNA]</scope>
</reference>
<organism evidence="2 3">
    <name type="scientific">Eumeta variegata</name>
    <name type="common">Bagworm moth</name>
    <name type="synonym">Eumeta japonica</name>
    <dbReference type="NCBI Taxonomy" id="151549"/>
    <lineage>
        <taxon>Eukaryota</taxon>
        <taxon>Metazoa</taxon>
        <taxon>Ecdysozoa</taxon>
        <taxon>Arthropoda</taxon>
        <taxon>Hexapoda</taxon>
        <taxon>Insecta</taxon>
        <taxon>Pterygota</taxon>
        <taxon>Neoptera</taxon>
        <taxon>Endopterygota</taxon>
        <taxon>Lepidoptera</taxon>
        <taxon>Glossata</taxon>
        <taxon>Ditrysia</taxon>
        <taxon>Tineoidea</taxon>
        <taxon>Psychidae</taxon>
        <taxon>Oiketicinae</taxon>
        <taxon>Eumeta</taxon>
    </lineage>
</organism>
<dbReference type="EMBL" id="BGZK01001810">
    <property type="protein sequence ID" value="GBP86697.1"/>
    <property type="molecule type" value="Genomic_DNA"/>
</dbReference>
<feature type="compositionally biased region" description="Basic residues" evidence="1">
    <location>
        <begin position="25"/>
        <end position="40"/>
    </location>
</feature>
<feature type="region of interest" description="Disordered" evidence="1">
    <location>
        <begin position="56"/>
        <end position="92"/>
    </location>
</feature>
<comment type="caution">
    <text evidence="2">The sequence shown here is derived from an EMBL/GenBank/DDBJ whole genome shotgun (WGS) entry which is preliminary data.</text>
</comment>
<accession>A0A4C1ZJB6</accession>
<evidence type="ECO:0000313" key="2">
    <source>
        <dbReference type="EMBL" id="GBP86697.1"/>
    </source>
</evidence>
<gene>
    <name evidence="2" type="ORF">EVAR_80490_1</name>
</gene>
<name>A0A4C1ZJB6_EUMVA</name>